<evidence type="ECO:0000313" key="8">
    <source>
        <dbReference type="Proteomes" id="UP001302321"/>
    </source>
</evidence>
<feature type="transmembrane region" description="Helical" evidence="6">
    <location>
        <begin position="295"/>
        <end position="318"/>
    </location>
</feature>
<dbReference type="GO" id="GO:0012505">
    <property type="term" value="C:endomembrane system"/>
    <property type="evidence" value="ECO:0007669"/>
    <property type="project" value="UniProtKB-SubCell"/>
</dbReference>
<dbReference type="Gene3D" id="1.20.1250.20">
    <property type="entry name" value="MFS general substrate transporter like domains"/>
    <property type="match status" value="1"/>
</dbReference>
<evidence type="ECO:0000313" key="7">
    <source>
        <dbReference type="EMBL" id="KAK4174902.1"/>
    </source>
</evidence>
<evidence type="ECO:0000256" key="3">
    <source>
        <dbReference type="ARBA" id="ARBA00022692"/>
    </source>
</evidence>
<reference evidence="7" key="2">
    <citation type="submission" date="2023-05" db="EMBL/GenBank/DDBJ databases">
        <authorList>
            <consortium name="Lawrence Berkeley National Laboratory"/>
            <person name="Steindorff A."/>
            <person name="Hensen N."/>
            <person name="Bonometti L."/>
            <person name="Westerberg I."/>
            <person name="Brannstrom I.O."/>
            <person name="Guillou S."/>
            <person name="Cros-Aarteil S."/>
            <person name="Calhoun S."/>
            <person name="Haridas S."/>
            <person name="Kuo A."/>
            <person name="Mondo S."/>
            <person name="Pangilinan J."/>
            <person name="Riley R."/>
            <person name="Labutti K."/>
            <person name="Andreopoulos B."/>
            <person name="Lipzen A."/>
            <person name="Chen C."/>
            <person name="Yanf M."/>
            <person name="Daum C."/>
            <person name="Ng V."/>
            <person name="Clum A."/>
            <person name="Ohm R."/>
            <person name="Martin F."/>
            <person name="Silar P."/>
            <person name="Natvig D."/>
            <person name="Lalanne C."/>
            <person name="Gautier V."/>
            <person name="Ament-Velasquez S.L."/>
            <person name="Kruys A."/>
            <person name="Hutchinson M.I."/>
            <person name="Powell A.J."/>
            <person name="Barry K."/>
            <person name="Miller A.N."/>
            <person name="Grigoriev I.V."/>
            <person name="Debuchy R."/>
            <person name="Gladieux P."/>
            <person name="Thoren M.H."/>
            <person name="Johannesson H."/>
        </authorList>
    </citation>
    <scope>NUCLEOTIDE SEQUENCE</scope>
    <source>
        <strain evidence="7">CBS 892.96</strain>
    </source>
</reference>
<dbReference type="Pfam" id="PF07690">
    <property type="entry name" value="MFS_1"/>
    <property type="match status" value="1"/>
</dbReference>
<gene>
    <name evidence="7" type="ORF">QBC36DRAFT_347553</name>
</gene>
<comment type="caution">
    <text evidence="7">The sequence shown here is derived from an EMBL/GenBank/DDBJ whole genome shotgun (WGS) entry which is preliminary data.</text>
</comment>
<feature type="transmembrane region" description="Helical" evidence="6">
    <location>
        <begin position="470"/>
        <end position="488"/>
    </location>
</feature>
<dbReference type="GO" id="GO:0005886">
    <property type="term" value="C:plasma membrane"/>
    <property type="evidence" value="ECO:0007669"/>
    <property type="project" value="TreeGrafter"/>
</dbReference>
<dbReference type="PANTHER" id="PTHR23501">
    <property type="entry name" value="MAJOR FACILITATOR SUPERFAMILY"/>
    <property type="match status" value="1"/>
</dbReference>
<evidence type="ECO:0000256" key="6">
    <source>
        <dbReference type="SAM" id="Phobius"/>
    </source>
</evidence>
<dbReference type="PANTHER" id="PTHR23501:SF191">
    <property type="entry name" value="VACUOLAR BASIC AMINO ACID TRANSPORTER 4"/>
    <property type="match status" value="1"/>
</dbReference>
<dbReference type="InterPro" id="IPR011701">
    <property type="entry name" value="MFS"/>
</dbReference>
<keyword evidence="3 6" id="KW-0812">Transmembrane</keyword>
<feature type="transmembrane region" description="Helical" evidence="6">
    <location>
        <begin position="362"/>
        <end position="380"/>
    </location>
</feature>
<accession>A0AAN6W7B7</accession>
<proteinExistence type="predicted"/>
<evidence type="ECO:0000256" key="1">
    <source>
        <dbReference type="ARBA" id="ARBA00004127"/>
    </source>
</evidence>
<feature type="transmembrane region" description="Helical" evidence="6">
    <location>
        <begin position="222"/>
        <end position="243"/>
    </location>
</feature>
<keyword evidence="8" id="KW-1185">Reference proteome</keyword>
<dbReference type="InterPro" id="IPR036259">
    <property type="entry name" value="MFS_trans_sf"/>
</dbReference>
<evidence type="ECO:0000256" key="2">
    <source>
        <dbReference type="ARBA" id="ARBA00022448"/>
    </source>
</evidence>
<feature type="transmembrane region" description="Helical" evidence="6">
    <location>
        <begin position="255"/>
        <end position="274"/>
    </location>
</feature>
<dbReference type="Proteomes" id="UP001302321">
    <property type="component" value="Unassembled WGS sequence"/>
</dbReference>
<dbReference type="AlphaFoldDB" id="A0AAN6W7B7"/>
<evidence type="ECO:0000256" key="5">
    <source>
        <dbReference type="ARBA" id="ARBA00023136"/>
    </source>
</evidence>
<feature type="transmembrane region" description="Helical" evidence="6">
    <location>
        <begin position="150"/>
        <end position="176"/>
    </location>
</feature>
<name>A0AAN6W7B7_9PEZI</name>
<feature type="transmembrane region" description="Helical" evidence="6">
    <location>
        <begin position="330"/>
        <end position="350"/>
    </location>
</feature>
<dbReference type="GO" id="GO:0022857">
    <property type="term" value="F:transmembrane transporter activity"/>
    <property type="evidence" value="ECO:0007669"/>
    <property type="project" value="InterPro"/>
</dbReference>
<sequence length="490" mass="52916">MSVTHHDAGPDAFLSEPADHAEIDQENQSHPHEQDPLLQLSTSADDAVADSNDGLLISMSPALLAGIFVKAFDIAFQATSYSRLGKLAHQVYMALMSLRYSYLLASFGIKRMMFVAYGAFVLGLALCAISISFSQLLGSRFFVGFGSSGISLLSMVVINEIVGSFVTCIEMGTSMAAGPLGAWMYRSFSWHSVLFLEVSFTLTGLGSTLLKQGNPSQLPSRVDVEGFMLLNLAVTTPLIAFTLEDNLLRWTNSVEVTLLILGPLLMVVFVAYEAKLAASPILDMTPIFNIQYLRVLFQVFGVISILNSIVFIIPPYIQVRTFEGSSFEDWALTCVFLGFPVGAIVGGYLIKNEILPVQRIMLANAIALGICCSLFAMRVIKPELSQHAPLLAGFGISTGLYQSCLLYATLSTTQRKSDLGMTLMSTITRSVAKRGTRSSLGSSKAKEGIIVEAMKDLQSTRGLSEGARTAFFLPCSLAAIVIILAAAMNI</sequence>
<feature type="transmembrane region" description="Helical" evidence="6">
    <location>
        <begin position="115"/>
        <end position="138"/>
    </location>
</feature>
<dbReference type="EMBL" id="MU866258">
    <property type="protein sequence ID" value="KAK4174902.1"/>
    <property type="molecule type" value="Genomic_DNA"/>
</dbReference>
<dbReference type="SUPFAM" id="SSF103473">
    <property type="entry name" value="MFS general substrate transporter"/>
    <property type="match status" value="1"/>
</dbReference>
<evidence type="ECO:0000256" key="4">
    <source>
        <dbReference type="ARBA" id="ARBA00022989"/>
    </source>
</evidence>
<protein>
    <submittedName>
        <fullName evidence="7">Major facilitator superfamily domain-containing protein</fullName>
    </submittedName>
</protein>
<organism evidence="7 8">
    <name type="scientific">Triangularia setosa</name>
    <dbReference type="NCBI Taxonomy" id="2587417"/>
    <lineage>
        <taxon>Eukaryota</taxon>
        <taxon>Fungi</taxon>
        <taxon>Dikarya</taxon>
        <taxon>Ascomycota</taxon>
        <taxon>Pezizomycotina</taxon>
        <taxon>Sordariomycetes</taxon>
        <taxon>Sordariomycetidae</taxon>
        <taxon>Sordariales</taxon>
        <taxon>Podosporaceae</taxon>
        <taxon>Triangularia</taxon>
    </lineage>
</organism>
<feature type="transmembrane region" description="Helical" evidence="6">
    <location>
        <begin position="386"/>
        <end position="408"/>
    </location>
</feature>
<keyword evidence="2" id="KW-0813">Transport</keyword>
<keyword evidence="5 6" id="KW-0472">Membrane</keyword>
<comment type="subcellular location">
    <subcellularLocation>
        <location evidence="1">Endomembrane system</location>
        <topology evidence="1">Multi-pass membrane protein</topology>
    </subcellularLocation>
</comment>
<reference evidence="7" key="1">
    <citation type="journal article" date="2023" name="Mol. Phylogenet. Evol.">
        <title>Genome-scale phylogeny and comparative genomics of the fungal order Sordariales.</title>
        <authorList>
            <person name="Hensen N."/>
            <person name="Bonometti L."/>
            <person name="Westerberg I."/>
            <person name="Brannstrom I.O."/>
            <person name="Guillou S."/>
            <person name="Cros-Aarteil S."/>
            <person name="Calhoun S."/>
            <person name="Haridas S."/>
            <person name="Kuo A."/>
            <person name="Mondo S."/>
            <person name="Pangilinan J."/>
            <person name="Riley R."/>
            <person name="LaButti K."/>
            <person name="Andreopoulos B."/>
            <person name="Lipzen A."/>
            <person name="Chen C."/>
            <person name="Yan M."/>
            <person name="Daum C."/>
            <person name="Ng V."/>
            <person name="Clum A."/>
            <person name="Steindorff A."/>
            <person name="Ohm R.A."/>
            <person name="Martin F."/>
            <person name="Silar P."/>
            <person name="Natvig D.O."/>
            <person name="Lalanne C."/>
            <person name="Gautier V."/>
            <person name="Ament-Velasquez S.L."/>
            <person name="Kruys A."/>
            <person name="Hutchinson M.I."/>
            <person name="Powell A.J."/>
            <person name="Barry K."/>
            <person name="Miller A.N."/>
            <person name="Grigoriev I.V."/>
            <person name="Debuchy R."/>
            <person name="Gladieux P."/>
            <person name="Hiltunen Thoren M."/>
            <person name="Johannesson H."/>
        </authorList>
    </citation>
    <scope>NUCLEOTIDE SEQUENCE</scope>
    <source>
        <strain evidence="7">CBS 892.96</strain>
    </source>
</reference>
<keyword evidence="4 6" id="KW-1133">Transmembrane helix</keyword>
<feature type="transmembrane region" description="Helical" evidence="6">
    <location>
        <begin position="188"/>
        <end position="210"/>
    </location>
</feature>